<dbReference type="Gene3D" id="3.30.1050.10">
    <property type="entry name" value="SCP2 sterol-binding domain"/>
    <property type="match status" value="1"/>
</dbReference>
<dbReference type="InterPro" id="IPR036527">
    <property type="entry name" value="SCP2_sterol-bd_dom_sf"/>
</dbReference>
<evidence type="ECO:0000313" key="2">
    <source>
        <dbReference type="EMBL" id="GAA0617299.1"/>
    </source>
</evidence>
<dbReference type="RefSeq" id="WP_344604080.1">
    <property type="nucleotide sequence ID" value="NZ_BAAAHE010000014.1"/>
</dbReference>
<protein>
    <recommendedName>
        <fullName evidence="1">SCP2 domain-containing protein</fullName>
    </recommendedName>
</protein>
<comment type="caution">
    <text evidence="2">The sequence shown here is derived from an EMBL/GenBank/DDBJ whole genome shotgun (WGS) entry which is preliminary data.</text>
</comment>
<name>A0ABP3RTW4_9ACTN</name>
<dbReference type="SUPFAM" id="SSF55718">
    <property type="entry name" value="SCP-like"/>
    <property type="match status" value="1"/>
</dbReference>
<proteinExistence type="predicted"/>
<organism evidence="2 3">
    <name type="scientific">Sporichthya brevicatena</name>
    <dbReference type="NCBI Taxonomy" id="171442"/>
    <lineage>
        <taxon>Bacteria</taxon>
        <taxon>Bacillati</taxon>
        <taxon>Actinomycetota</taxon>
        <taxon>Actinomycetes</taxon>
        <taxon>Sporichthyales</taxon>
        <taxon>Sporichthyaceae</taxon>
        <taxon>Sporichthya</taxon>
    </lineage>
</organism>
<evidence type="ECO:0000313" key="3">
    <source>
        <dbReference type="Proteomes" id="UP001500957"/>
    </source>
</evidence>
<dbReference type="EMBL" id="BAAAHE010000014">
    <property type="protein sequence ID" value="GAA0617299.1"/>
    <property type="molecule type" value="Genomic_DNA"/>
</dbReference>
<dbReference type="Pfam" id="PF02036">
    <property type="entry name" value="SCP2"/>
    <property type="match status" value="1"/>
</dbReference>
<dbReference type="InterPro" id="IPR003033">
    <property type="entry name" value="SCP2_sterol-bd_dom"/>
</dbReference>
<reference evidence="3" key="1">
    <citation type="journal article" date="2019" name="Int. J. Syst. Evol. Microbiol.">
        <title>The Global Catalogue of Microorganisms (GCM) 10K type strain sequencing project: providing services to taxonomists for standard genome sequencing and annotation.</title>
        <authorList>
            <consortium name="The Broad Institute Genomics Platform"/>
            <consortium name="The Broad Institute Genome Sequencing Center for Infectious Disease"/>
            <person name="Wu L."/>
            <person name="Ma J."/>
        </authorList>
    </citation>
    <scope>NUCLEOTIDE SEQUENCE [LARGE SCALE GENOMIC DNA]</scope>
    <source>
        <strain evidence="3">JCM 10671</strain>
    </source>
</reference>
<accession>A0ABP3RTW4</accession>
<keyword evidence="3" id="KW-1185">Reference proteome</keyword>
<sequence>MDRPVFGTVSLYESLAASLNADPVWRELAIPITYTMVYAYLPPVDKRFYLRFDAGEIVEVRELDPAEDPAVDFVISAKPDVWAALITLEMNPTAAMATGKVKIKGKQTVLLRHMKRFSYLIDRLCHLDPAFPAT</sequence>
<evidence type="ECO:0000259" key="1">
    <source>
        <dbReference type="Pfam" id="PF02036"/>
    </source>
</evidence>
<feature type="domain" description="SCP2" evidence="1">
    <location>
        <begin position="42"/>
        <end position="111"/>
    </location>
</feature>
<dbReference type="Proteomes" id="UP001500957">
    <property type="component" value="Unassembled WGS sequence"/>
</dbReference>
<gene>
    <name evidence="2" type="ORF">GCM10009547_19390</name>
</gene>